<evidence type="ECO:0000256" key="1">
    <source>
        <dbReference type="ARBA" id="ARBA00022741"/>
    </source>
</evidence>
<keyword evidence="2" id="KW-0067">ATP-binding</keyword>
<keyword evidence="5" id="KW-1185">Reference proteome</keyword>
<dbReference type="GO" id="GO:0004467">
    <property type="term" value="F:long-chain fatty acid-CoA ligase activity"/>
    <property type="evidence" value="ECO:0007669"/>
    <property type="project" value="TreeGrafter"/>
</dbReference>
<dbReference type="SUPFAM" id="SSF56801">
    <property type="entry name" value="Acetyl-CoA synthetase-like"/>
    <property type="match status" value="1"/>
</dbReference>
<gene>
    <name evidence="4" type="ORF">FN976_26965</name>
</gene>
<accession>A0A562ZEP5</accession>
<keyword evidence="1" id="KW-0547">Nucleotide-binding</keyword>
<comment type="caution">
    <text evidence="4">The sequence shown here is derived from an EMBL/GenBank/DDBJ whole genome shotgun (WGS) entry which is preliminary data.</text>
</comment>
<evidence type="ECO:0000313" key="5">
    <source>
        <dbReference type="Proteomes" id="UP000318199"/>
    </source>
</evidence>
<evidence type="ECO:0000259" key="3">
    <source>
        <dbReference type="Pfam" id="PF00501"/>
    </source>
</evidence>
<proteinExistence type="predicted"/>
<protein>
    <submittedName>
        <fullName evidence="4">AMP-binding protein</fullName>
    </submittedName>
</protein>
<organism evidence="4 5">
    <name type="scientific">Caenimonas sedimenti</name>
    <dbReference type="NCBI Taxonomy" id="2596921"/>
    <lineage>
        <taxon>Bacteria</taxon>
        <taxon>Pseudomonadati</taxon>
        <taxon>Pseudomonadota</taxon>
        <taxon>Betaproteobacteria</taxon>
        <taxon>Burkholderiales</taxon>
        <taxon>Comamonadaceae</taxon>
        <taxon>Caenimonas</taxon>
    </lineage>
</organism>
<sequence length="556" mass="60632">MNLILERVYHNEARQPGKLLFTQPLGNGAVRDITWGEALDEARRMAAHLQGLGIPRGSNIAMLAKNSAHFMLAELAIWMAGGCTVAIFPTDSPENVRYVLEHSEAKLLFVGKLDAWGELAAAVPAGLPCIALPLAPVTPEQGIPAWDDIIARTAPLQGRPQRGEDDVAMLLYTSGSTGQPKGVMQTFGSISRVTQALQEDSAARYGPDQQWRMLSYLPLAHCFERAYIECQAFAGGRTHVFFVDSLTSFMDDLRRARPTAFISVPRLWTKFQQAVFAGLPPAQLDAMLANPAMAPAVRKKVLDGLGLADVITAGSGSAPLPGDLKQWYLNLGMDLHEGYGMTEDFAYSHARGYAAGSVGKAHPGVAVRLADDGEILIRSPGQMRGYYKRPDLDAESFTEDGFFRTGDIGHYDENGELRLTGRKKELFKTSKGEYVAPAPIESKLNAHPMVELSIVSGVSQPAPYAVLMLDENLRPRLGDAEVRAQVQGALQKLLQEVNASLAQHQRLAFLVVAGEPWSIQNGCLTATMKIRRSRIEAGVAQEVERWYGKADAVIWA</sequence>
<dbReference type="InterPro" id="IPR000873">
    <property type="entry name" value="AMP-dep_synth/lig_dom"/>
</dbReference>
<dbReference type="PANTHER" id="PTHR43272:SF33">
    <property type="entry name" value="AMP-BINDING DOMAIN-CONTAINING PROTEIN-RELATED"/>
    <property type="match status" value="1"/>
</dbReference>
<dbReference type="Proteomes" id="UP000318199">
    <property type="component" value="Unassembled WGS sequence"/>
</dbReference>
<reference evidence="4 5" key="1">
    <citation type="submission" date="2019-07" db="EMBL/GenBank/DDBJ databases">
        <title>Caenimonas sedimenti sp. nov., isolated from activated sludge.</title>
        <authorList>
            <person name="Xu J."/>
        </authorList>
    </citation>
    <scope>NUCLEOTIDE SEQUENCE [LARGE SCALE GENOMIC DNA]</scope>
    <source>
        <strain evidence="4 5">HX-9-20</strain>
    </source>
</reference>
<dbReference type="InterPro" id="IPR042099">
    <property type="entry name" value="ANL_N_sf"/>
</dbReference>
<dbReference type="PROSITE" id="PS00455">
    <property type="entry name" value="AMP_BINDING"/>
    <property type="match status" value="1"/>
</dbReference>
<evidence type="ECO:0000256" key="2">
    <source>
        <dbReference type="ARBA" id="ARBA00022840"/>
    </source>
</evidence>
<dbReference type="GO" id="GO:0005524">
    <property type="term" value="F:ATP binding"/>
    <property type="evidence" value="ECO:0007669"/>
    <property type="project" value="UniProtKB-KW"/>
</dbReference>
<dbReference type="RefSeq" id="WP_145896859.1">
    <property type="nucleotide sequence ID" value="NZ_VOBQ01000027.1"/>
</dbReference>
<dbReference type="InterPro" id="IPR020845">
    <property type="entry name" value="AMP-binding_CS"/>
</dbReference>
<feature type="domain" description="AMP-dependent synthetase/ligase" evidence="3">
    <location>
        <begin position="11"/>
        <end position="387"/>
    </location>
</feature>
<dbReference type="AlphaFoldDB" id="A0A562ZEP5"/>
<dbReference type="OrthoDB" id="9766486at2"/>
<dbReference type="Gene3D" id="3.40.50.12780">
    <property type="entry name" value="N-terminal domain of ligase-like"/>
    <property type="match status" value="1"/>
</dbReference>
<dbReference type="EMBL" id="VOBQ01000027">
    <property type="protein sequence ID" value="TWO66022.1"/>
    <property type="molecule type" value="Genomic_DNA"/>
</dbReference>
<dbReference type="Pfam" id="PF00501">
    <property type="entry name" value="AMP-binding"/>
    <property type="match status" value="1"/>
</dbReference>
<evidence type="ECO:0000313" key="4">
    <source>
        <dbReference type="EMBL" id="TWO66022.1"/>
    </source>
</evidence>
<dbReference type="PANTHER" id="PTHR43272">
    <property type="entry name" value="LONG-CHAIN-FATTY-ACID--COA LIGASE"/>
    <property type="match status" value="1"/>
</dbReference>
<dbReference type="Pfam" id="PF23562">
    <property type="entry name" value="AMP-binding_C_3"/>
    <property type="match status" value="1"/>
</dbReference>
<dbReference type="GO" id="GO:0016020">
    <property type="term" value="C:membrane"/>
    <property type="evidence" value="ECO:0007669"/>
    <property type="project" value="TreeGrafter"/>
</dbReference>
<name>A0A562ZEP5_9BURK</name>